<protein>
    <recommendedName>
        <fullName evidence="5">LPXTG cell wall anchor domain-containing protein</fullName>
    </recommendedName>
</protein>
<sequence length="254" mass="26281">MESPDCLAPTGADPLVPIVIALLLLTVGLTFLCMGRKKRRFGVAVFVALLIGSGTLVMAPATTAHAASDGCAVPSSPPVPVPTPTPTEPVEPAQTPAYDLILGPVSWTEAPPRDGSNFPQLVPGSLANATSDAPTGAVSITIPNEPNGYWVISNIMLADGSVDASAVIVSGPDFTTVTFSSPPTAGSTNFFQIELTYQYDSWSHEYVEQPDGSLNRYERPASEISGTVAADPDNPQGSTSSTDLPPYVGVIAAP</sequence>
<evidence type="ECO:0000256" key="1">
    <source>
        <dbReference type="SAM" id="MobiDB-lite"/>
    </source>
</evidence>
<dbReference type="EMBL" id="JAUSXV010000001">
    <property type="protein sequence ID" value="MDQ0647261.1"/>
    <property type="molecule type" value="Genomic_DNA"/>
</dbReference>
<evidence type="ECO:0000313" key="3">
    <source>
        <dbReference type="EMBL" id="MDQ0647261.1"/>
    </source>
</evidence>
<dbReference type="AlphaFoldDB" id="A0AAW8EUT4"/>
<feature type="transmembrane region" description="Helical" evidence="2">
    <location>
        <begin position="41"/>
        <end position="61"/>
    </location>
</feature>
<accession>A0AAW8EUT4</accession>
<evidence type="ECO:0000256" key="2">
    <source>
        <dbReference type="SAM" id="Phobius"/>
    </source>
</evidence>
<comment type="caution">
    <text evidence="3">The sequence shown here is derived from an EMBL/GenBank/DDBJ whole genome shotgun (WGS) entry which is preliminary data.</text>
</comment>
<gene>
    <name evidence="3" type="ORF">QFZ53_001457</name>
</gene>
<name>A0AAW8EUT4_9MICO</name>
<feature type="transmembrane region" description="Helical" evidence="2">
    <location>
        <begin position="15"/>
        <end position="34"/>
    </location>
</feature>
<feature type="region of interest" description="Disordered" evidence="1">
    <location>
        <begin position="212"/>
        <end position="246"/>
    </location>
</feature>
<proteinExistence type="predicted"/>
<keyword evidence="2" id="KW-0812">Transmembrane</keyword>
<keyword evidence="2" id="KW-1133">Transmembrane helix</keyword>
<keyword evidence="4" id="KW-1185">Reference proteome</keyword>
<keyword evidence="2" id="KW-0472">Membrane</keyword>
<dbReference type="Proteomes" id="UP001244427">
    <property type="component" value="Unassembled WGS sequence"/>
</dbReference>
<evidence type="ECO:0000313" key="4">
    <source>
        <dbReference type="Proteomes" id="UP001244427"/>
    </source>
</evidence>
<organism evidence="3 4">
    <name type="scientific">Microbacterium natoriense</name>
    <dbReference type="NCBI Taxonomy" id="284570"/>
    <lineage>
        <taxon>Bacteria</taxon>
        <taxon>Bacillati</taxon>
        <taxon>Actinomycetota</taxon>
        <taxon>Actinomycetes</taxon>
        <taxon>Micrococcales</taxon>
        <taxon>Microbacteriaceae</taxon>
        <taxon>Microbacterium</taxon>
    </lineage>
</organism>
<evidence type="ECO:0008006" key="5">
    <source>
        <dbReference type="Google" id="ProtNLM"/>
    </source>
</evidence>
<reference evidence="3 4" key="1">
    <citation type="submission" date="2023-07" db="EMBL/GenBank/DDBJ databases">
        <title>Comparative genomics of wheat-associated soil bacteria to identify genetic determinants of phenazine resistance.</title>
        <authorList>
            <person name="Mouncey N."/>
        </authorList>
    </citation>
    <scope>NUCLEOTIDE SEQUENCE [LARGE SCALE GENOMIC DNA]</scope>
    <source>
        <strain evidence="3 4">W4I9-1</strain>
    </source>
</reference>